<dbReference type="EMBL" id="CADCWJ010000194">
    <property type="protein sequence ID" value="CAA9550136.1"/>
    <property type="molecule type" value="Genomic_DNA"/>
</dbReference>
<gene>
    <name evidence="1" type="ORF">AVDCRST_MAG87-796</name>
</gene>
<evidence type="ECO:0000313" key="1">
    <source>
        <dbReference type="EMBL" id="CAA9550136.1"/>
    </source>
</evidence>
<organism evidence="1">
    <name type="scientific">uncultured Thermomicrobiales bacterium</name>
    <dbReference type="NCBI Taxonomy" id="1645740"/>
    <lineage>
        <taxon>Bacteria</taxon>
        <taxon>Pseudomonadati</taxon>
        <taxon>Thermomicrobiota</taxon>
        <taxon>Thermomicrobia</taxon>
        <taxon>Thermomicrobiales</taxon>
        <taxon>environmental samples</taxon>
    </lineage>
</organism>
<proteinExistence type="predicted"/>
<sequence>MPQATDIVLDGAGYMLWSGTGAMQYKRAQDSVAEGRTGRITQKDFFGGQRRAYQLERDSAWGGIGAGPAYGGQGVEPWPYSLYVNLNPSQPSATPNTRIPHARIGDYLFFAVGGAVFRTVIMSNQTWAAPTLMASGATPITSLTYYSGGILVGYGSAFDLLYYTAAGFTNGTPIFTGERGGELVSYGGSAMWTDKATTAGHYAHRIQLVTGSGMEYKLLDSPVRRLIVAQSRVIAATDAGLYSFSGRVNEVDVRNPAYNPNDANETDPPTIRAQRWSGEFEPFFQHGSTVATDDFAFITAFGGKLYAWVGKTVMEFTEGGDRAGWRDTGLSGNNCFGACVAAGYLLVCIESRDRRSQVWAWDGAGWWLVLDQAGMQYPWCWPMPLSGAGGYDALVFLGNSQGAHLIRLVWRNDQQGTFPDGGAANFVTSMIDAGERDKDKAWRKVGAVFAAPEPRGVAGSGDVVSVALDYSIDGGGTWINAVPLTHYNNNVAASHNHTLNASIASTVATSRFIQLRVRWESALFWAPVLAGVWAEFETLDSPARRRKWSFAITAKDQVINRDGVVLAKTGRELIAELWSKWWNGSTFTFRDIDHDYDPTERQVRIVGISEAVAAPDQHGMWGDAVISLTLVQV</sequence>
<name>A0A6J4UGG4_9BACT</name>
<reference evidence="1" key="1">
    <citation type="submission" date="2020-02" db="EMBL/GenBank/DDBJ databases">
        <authorList>
            <person name="Meier V. D."/>
        </authorList>
    </citation>
    <scope>NUCLEOTIDE SEQUENCE</scope>
    <source>
        <strain evidence="1">AVDCRST_MAG87</strain>
    </source>
</reference>
<protein>
    <submittedName>
        <fullName evidence="1">Uncharacterized protein</fullName>
    </submittedName>
</protein>
<dbReference type="AlphaFoldDB" id="A0A6J4UGG4"/>
<accession>A0A6J4UGG4</accession>